<evidence type="ECO:0000256" key="1">
    <source>
        <dbReference type="SAM" id="MobiDB-lite"/>
    </source>
</evidence>
<organism evidence="2 3">
    <name type="scientific">Stichopus japonicus</name>
    <name type="common">Sea cucumber</name>
    <dbReference type="NCBI Taxonomy" id="307972"/>
    <lineage>
        <taxon>Eukaryota</taxon>
        <taxon>Metazoa</taxon>
        <taxon>Echinodermata</taxon>
        <taxon>Eleutherozoa</taxon>
        <taxon>Echinozoa</taxon>
        <taxon>Holothuroidea</taxon>
        <taxon>Aspidochirotacea</taxon>
        <taxon>Aspidochirotida</taxon>
        <taxon>Stichopodidae</taxon>
        <taxon>Apostichopus</taxon>
    </lineage>
</organism>
<proteinExistence type="predicted"/>
<dbReference type="AlphaFoldDB" id="A0A2G8KRJ6"/>
<feature type="compositionally biased region" description="Polar residues" evidence="1">
    <location>
        <begin position="36"/>
        <end position="52"/>
    </location>
</feature>
<name>A0A2G8KRJ6_STIJA</name>
<evidence type="ECO:0008006" key="4">
    <source>
        <dbReference type="Google" id="ProtNLM"/>
    </source>
</evidence>
<accession>A0A2G8KRJ6</accession>
<evidence type="ECO:0000313" key="3">
    <source>
        <dbReference type="Proteomes" id="UP000230750"/>
    </source>
</evidence>
<comment type="caution">
    <text evidence="2">The sequence shown here is derived from an EMBL/GenBank/DDBJ whole genome shotgun (WGS) entry which is preliminary data.</text>
</comment>
<feature type="region of interest" description="Disordered" evidence="1">
    <location>
        <begin position="22"/>
        <end position="70"/>
    </location>
</feature>
<sequence>MTGMMEDTELDDGFVQVREQLGNSNEKTRRLGDSDATGNCVSFTDQLETNSGPGIREPSDMDWSGNSGQSNLNVERATSYRLSKDREEDHLIGLWKCKVKTELDKDKRQALARVFDIEASLIEGSADPGLKLLEQIEKKDCQGYNWEAFAEALTDCGCLKALDTFLKHYKRSPPAPVNHNPVSFQHMVAHVEGMLNTSDALQIATCFGFNVRDIEETEKQGSRYVMKLLRDKGKFDFRNVTLFREALKQLDLIQAANRVGLYEDHLKLPVLKVTLNEATSSVESRKYFDDVTTALTDEIERMADKEPTAKLMHHFEGTYDMPLEDIGKGSIILSLRVKTKNSLERLKSDVKSGKFSKECSKILFPNADNLYGIKDELCLLETYAVGEFERVYQELERMESGKYKKEVSDFTSTTSRSEIIEKIATCITPSQPHDDHTSVQVLNDAPNDDGIVLSLRVKNRTSLDQLLGDVGSGEFSDQLSKLLFPCEDPRSHEIKLVANYERNQIHLVRKQLEKLGCVREESCSEHGGDYTTPIPTTKNCKLISKTNIGSDLLMINKTFVPNDAVKKILYMGHSGEEVSFVGPVLYYNVNKFHNFVTLFDFASNTLYFEIDVPNVPNYVYTVRFSSTSLHGLRIIIENMCAPWDTVEAERCINYGLTNAATWAHVRYTADGQEHLSVVKYEPVRLEIPVHHSPSISSNTVIPKDTIQCSQDNAREYVDKLSYSMTSLPEASINECILHGKHWVPSIDDRFNPRIKIGEEPMRRLMSSFHDLYPINGINRVPAIPKSITRLKPIIDILIV</sequence>
<dbReference type="Proteomes" id="UP000230750">
    <property type="component" value="Unassembled WGS sequence"/>
</dbReference>
<reference evidence="2 3" key="1">
    <citation type="journal article" date="2017" name="PLoS Biol.">
        <title>The sea cucumber genome provides insights into morphological evolution and visceral regeneration.</title>
        <authorList>
            <person name="Zhang X."/>
            <person name="Sun L."/>
            <person name="Yuan J."/>
            <person name="Sun Y."/>
            <person name="Gao Y."/>
            <person name="Zhang L."/>
            <person name="Li S."/>
            <person name="Dai H."/>
            <person name="Hamel J.F."/>
            <person name="Liu C."/>
            <person name="Yu Y."/>
            <person name="Liu S."/>
            <person name="Lin W."/>
            <person name="Guo K."/>
            <person name="Jin S."/>
            <person name="Xu P."/>
            <person name="Storey K.B."/>
            <person name="Huan P."/>
            <person name="Zhang T."/>
            <person name="Zhou Y."/>
            <person name="Zhang J."/>
            <person name="Lin C."/>
            <person name="Li X."/>
            <person name="Xing L."/>
            <person name="Huo D."/>
            <person name="Sun M."/>
            <person name="Wang L."/>
            <person name="Mercier A."/>
            <person name="Li F."/>
            <person name="Yang H."/>
            <person name="Xiang J."/>
        </authorList>
    </citation>
    <scope>NUCLEOTIDE SEQUENCE [LARGE SCALE GENOMIC DNA]</scope>
    <source>
        <strain evidence="2">Shaxun</strain>
        <tissue evidence="2">Muscle</tissue>
    </source>
</reference>
<dbReference type="EMBL" id="MRZV01000410">
    <property type="protein sequence ID" value="PIK50631.1"/>
    <property type="molecule type" value="Genomic_DNA"/>
</dbReference>
<evidence type="ECO:0000313" key="2">
    <source>
        <dbReference type="EMBL" id="PIK50631.1"/>
    </source>
</evidence>
<keyword evidence="3" id="KW-1185">Reference proteome</keyword>
<protein>
    <recommendedName>
        <fullName evidence="4">Death domain-containing protein</fullName>
    </recommendedName>
</protein>
<gene>
    <name evidence="2" type="ORF">BSL78_12477</name>
</gene>